<evidence type="ECO:0000313" key="4">
    <source>
        <dbReference type="Proteomes" id="UP000597507"/>
    </source>
</evidence>
<keyword evidence="2" id="KW-0560">Oxidoreductase</keyword>
<evidence type="ECO:0000256" key="1">
    <source>
        <dbReference type="ARBA" id="ARBA00006484"/>
    </source>
</evidence>
<dbReference type="InterPro" id="IPR036291">
    <property type="entry name" value="NAD(P)-bd_dom_sf"/>
</dbReference>
<dbReference type="FunFam" id="3.40.50.720:FF:000084">
    <property type="entry name" value="Short-chain dehydrogenase reductase"/>
    <property type="match status" value="1"/>
</dbReference>
<name>A0A8J2Z9F1_9PROT</name>
<dbReference type="RefSeq" id="WP_188898899.1">
    <property type="nucleotide sequence ID" value="NZ_BMKS01000002.1"/>
</dbReference>
<dbReference type="InterPro" id="IPR002347">
    <property type="entry name" value="SDR_fam"/>
</dbReference>
<keyword evidence="4" id="KW-1185">Reference proteome</keyword>
<organism evidence="3 4">
    <name type="scientific">Caldovatus sediminis</name>
    <dbReference type="NCBI Taxonomy" id="2041189"/>
    <lineage>
        <taxon>Bacteria</taxon>
        <taxon>Pseudomonadati</taxon>
        <taxon>Pseudomonadota</taxon>
        <taxon>Alphaproteobacteria</taxon>
        <taxon>Acetobacterales</taxon>
        <taxon>Roseomonadaceae</taxon>
        <taxon>Caldovatus</taxon>
    </lineage>
</organism>
<dbReference type="PRINTS" id="PR00080">
    <property type="entry name" value="SDRFAMILY"/>
</dbReference>
<dbReference type="PANTHER" id="PTHR43639">
    <property type="entry name" value="OXIDOREDUCTASE, SHORT-CHAIN DEHYDROGENASE/REDUCTASE FAMILY (AFU_ORTHOLOGUE AFUA_5G02870)"/>
    <property type="match status" value="1"/>
</dbReference>
<comment type="similarity">
    <text evidence="1">Belongs to the short-chain dehydrogenases/reductases (SDR) family.</text>
</comment>
<comment type="caution">
    <text evidence="3">The sequence shown here is derived from an EMBL/GenBank/DDBJ whole genome shotgun (WGS) entry which is preliminary data.</text>
</comment>
<dbReference type="SUPFAM" id="SSF51735">
    <property type="entry name" value="NAD(P)-binding Rossmann-fold domains"/>
    <property type="match status" value="1"/>
</dbReference>
<dbReference type="Gene3D" id="3.40.50.720">
    <property type="entry name" value="NAD(P)-binding Rossmann-like Domain"/>
    <property type="match status" value="1"/>
</dbReference>
<evidence type="ECO:0000313" key="3">
    <source>
        <dbReference type="EMBL" id="GGG23927.1"/>
    </source>
</evidence>
<proteinExistence type="inferred from homology"/>
<dbReference type="CDD" id="cd05233">
    <property type="entry name" value="SDR_c"/>
    <property type="match status" value="1"/>
</dbReference>
<accession>A0A8J2Z9F1</accession>
<protein>
    <submittedName>
        <fullName evidence="3">Glucose-1-dehydrogenase</fullName>
    </submittedName>
</protein>
<dbReference type="Proteomes" id="UP000597507">
    <property type="component" value="Unassembled WGS sequence"/>
</dbReference>
<sequence length="250" mass="25733">MAERRVLFVTGAGRGIGAAIARLAAARGHDLCLTYRSETAPAEATAEACRAAGATVLLERADMAEEAEVARVFAALDARFGRLDALVNNAGTAGTVGTLLDTPLATWEAVFRLNVLGLVACTREAVRRMSTKRGGRGGAIVNVSSRASALGGAGEWIHYAASKGATDTITIGLSREVAAEGIRVNAVSPGLIETELHARAGLPDRVARLAPGVPLGRPGTAEEVAEAVLWLLSDAARYITGAILPVSGGR</sequence>
<dbReference type="PRINTS" id="PR00081">
    <property type="entry name" value="GDHRDH"/>
</dbReference>
<dbReference type="Pfam" id="PF13561">
    <property type="entry name" value="adh_short_C2"/>
    <property type="match status" value="1"/>
</dbReference>
<dbReference type="PANTHER" id="PTHR43639:SF1">
    <property type="entry name" value="SHORT-CHAIN DEHYDROGENASE_REDUCTASE FAMILY PROTEIN"/>
    <property type="match status" value="1"/>
</dbReference>
<dbReference type="EMBL" id="BMKS01000002">
    <property type="protein sequence ID" value="GGG23927.1"/>
    <property type="molecule type" value="Genomic_DNA"/>
</dbReference>
<dbReference type="AlphaFoldDB" id="A0A8J2Z9F1"/>
<gene>
    <name evidence="3" type="ORF">GCM10010964_10140</name>
</gene>
<reference evidence="3 4" key="1">
    <citation type="journal article" date="2014" name="Int. J. Syst. Evol. Microbiol.">
        <title>Complete genome sequence of Corynebacterium casei LMG S-19264T (=DSM 44701T), isolated from a smear-ripened cheese.</title>
        <authorList>
            <consortium name="US DOE Joint Genome Institute (JGI-PGF)"/>
            <person name="Walter F."/>
            <person name="Albersmeier A."/>
            <person name="Kalinowski J."/>
            <person name="Ruckert C."/>
        </authorList>
    </citation>
    <scope>NUCLEOTIDE SEQUENCE [LARGE SCALE GENOMIC DNA]</scope>
    <source>
        <strain evidence="3 4">CGMCC 1.16330</strain>
    </source>
</reference>
<dbReference type="GO" id="GO:0016491">
    <property type="term" value="F:oxidoreductase activity"/>
    <property type="evidence" value="ECO:0007669"/>
    <property type="project" value="UniProtKB-KW"/>
</dbReference>
<evidence type="ECO:0000256" key="2">
    <source>
        <dbReference type="ARBA" id="ARBA00023002"/>
    </source>
</evidence>